<dbReference type="EMBL" id="BRXY01000413">
    <property type="protein sequence ID" value="GMH93427.1"/>
    <property type="molecule type" value="Genomic_DNA"/>
</dbReference>
<protein>
    <submittedName>
        <fullName evidence="1">Uncharacterized protein</fullName>
    </submittedName>
</protein>
<dbReference type="AlphaFoldDB" id="A0A9W7BTF4"/>
<evidence type="ECO:0000313" key="2">
    <source>
        <dbReference type="Proteomes" id="UP001165085"/>
    </source>
</evidence>
<dbReference type="OrthoDB" id="194531at2759"/>
<organism evidence="1 2">
    <name type="scientific">Triparma strigata</name>
    <dbReference type="NCBI Taxonomy" id="1606541"/>
    <lineage>
        <taxon>Eukaryota</taxon>
        <taxon>Sar</taxon>
        <taxon>Stramenopiles</taxon>
        <taxon>Ochrophyta</taxon>
        <taxon>Bolidophyceae</taxon>
        <taxon>Parmales</taxon>
        <taxon>Triparmaceae</taxon>
        <taxon>Triparma</taxon>
    </lineage>
</organism>
<dbReference type="Proteomes" id="UP001165085">
    <property type="component" value="Unassembled WGS sequence"/>
</dbReference>
<gene>
    <name evidence="1" type="ORF">TrST_g7468</name>
</gene>
<evidence type="ECO:0000313" key="1">
    <source>
        <dbReference type="EMBL" id="GMH93427.1"/>
    </source>
</evidence>
<proteinExistence type="predicted"/>
<comment type="caution">
    <text evidence="1">The sequence shown here is derived from an EMBL/GenBank/DDBJ whole genome shotgun (WGS) entry which is preliminary data.</text>
</comment>
<keyword evidence="2" id="KW-1185">Reference proteome</keyword>
<accession>A0A9W7BTF4</accession>
<reference evidence="2" key="1">
    <citation type="journal article" date="2023" name="Commun. Biol.">
        <title>Genome analysis of Parmales, the sister group of diatoms, reveals the evolutionary specialization of diatoms from phago-mixotrophs to photoautotrophs.</title>
        <authorList>
            <person name="Ban H."/>
            <person name="Sato S."/>
            <person name="Yoshikawa S."/>
            <person name="Yamada K."/>
            <person name="Nakamura Y."/>
            <person name="Ichinomiya M."/>
            <person name="Sato N."/>
            <person name="Blanc-Mathieu R."/>
            <person name="Endo H."/>
            <person name="Kuwata A."/>
            <person name="Ogata H."/>
        </authorList>
    </citation>
    <scope>NUCLEOTIDE SEQUENCE [LARGE SCALE GENOMIC DNA]</scope>
    <source>
        <strain evidence="2">NIES 3701</strain>
    </source>
</reference>
<sequence length="110" mass="12265">MVYVIVVNHRHKTANKTLVQGDDELLSCLNERLEKTREFTDPVTGARKLQIEDEPLYNVFNHMEVAGWSLINGFSAGTAEQYIFHHKRLASGSTVAMSVAPPPPAETEKA</sequence>
<name>A0A9W7BTF4_9STRA</name>